<dbReference type="AlphaFoldDB" id="A0A448XEM7"/>
<comment type="caution">
    <text evidence="1">The sequence shown here is derived from an EMBL/GenBank/DDBJ whole genome shotgun (WGS) entry which is preliminary data.</text>
</comment>
<sequence>MMRYYRFISHLSPVDGGPVKKSELYKVEVVSGLDNKGRLHATEGSERILECLATDRETMAAAKSMIYGWEFGSLDGNPVDSVAFATEGVETDGRFIRLSGLRQTSNIQGRCWAMEKRNKQPIVEGVDEELKLEESRRIHYSPYFQFDVIDRDGLGQRELDFHKTLDKEPDGGDLTIVVEGLDANGRLTGNPKENATALCIVKDSETNKVIPEDSGKYEFRFGWEFAHVSGRPSSSHDIAQGFSMDSKTGRLYLNHLISSPAPESGDRVKIRCVVRTQQAPDDPQALQYGKELPKPIRRYASPYFELLVPAVEGREEASHDLSNQLYVVNVMGLDENGILMLPIGQSIELSCVPKEASTEAPVSVQAPKSVGWQLPLYASGRLGNPGELAREMMNDGNNLILRGIRGGLQRNLRGRCWFLDGKTYYFSKYFPIMLPSSGKN</sequence>
<dbReference type="Proteomes" id="UP000784294">
    <property type="component" value="Unassembled WGS sequence"/>
</dbReference>
<proteinExistence type="predicted"/>
<dbReference type="EMBL" id="CAAALY010248243">
    <property type="protein sequence ID" value="VEL34715.1"/>
    <property type="molecule type" value="Genomic_DNA"/>
</dbReference>
<protein>
    <submittedName>
        <fullName evidence="1">Uncharacterized protein</fullName>
    </submittedName>
</protein>
<keyword evidence="2" id="KW-1185">Reference proteome</keyword>
<organism evidence="1 2">
    <name type="scientific">Protopolystoma xenopodis</name>
    <dbReference type="NCBI Taxonomy" id="117903"/>
    <lineage>
        <taxon>Eukaryota</taxon>
        <taxon>Metazoa</taxon>
        <taxon>Spiralia</taxon>
        <taxon>Lophotrochozoa</taxon>
        <taxon>Platyhelminthes</taxon>
        <taxon>Monogenea</taxon>
        <taxon>Polyopisthocotylea</taxon>
        <taxon>Polystomatidea</taxon>
        <taxon>Polystomatidae</taxon>
        <taxon>Protopolystoma</taxon>
    </lineage>
</organism>
<gene>
    <name evidence="1" type="ORF">PXEA_LOCUS28155</name>
</gene>
<reference evidence="1" key="1">
    <citation type="submission" date="2018-11" db="EMBL/GenBank/DDBJ databases">
        <authorList>
            <consortium name="Pathogen Informatics"/>
        </authorList>
    </citation>
    <scope>NUCLEOTIDE SEQUENCE</scope>
</reference>
<evidence type="ECO:0000313" key="1">
    <source>
        <dbReference type="EMBL" id="VEL34715.1"/>
    </source>
</evidence>
<dbReference type="OrthoDB" id="6284657at2759"/>
<evidence type="ECO:0000313" key="2">
    <source>
        <dbReference type="Proteomes" id="UP000784294"/>
    </source>
</evidence>
<accession>A0A448XEM7</accession>
<name>A0A448XEM7_9PLAT</name>